<feature type="signal peptide" evidence="1">
    <location>
        <begin position="1"/>
        <end position="22"/>
    </location>
</feature>
<evidence type="ECO:0000313" key="4">
    <source>
        <dbReference type="Proteomes" id="UP000887116"/>
    </source>
</evidence>
<keyword evidence="1" id="KW-0732">Signal</keyword>
<protein>
    <submittedName>
        <fullName evidence="3">Putative RNA-directed DNA polymerase from transposon X-element</fullName>
    </submittedName>
</protein>
<gene>
    <name evidence="3" type="ORF">TNCT_727551</name>
    <name evidence="2" type="ORF">TNCT_76151</name>
</gene>
<dbReference type="Pfam" id="PF05380">
    <property type="entry name" value="Peptidase_A17"/>
    <property type="match status" value="1"/>
</dbReference>
<dbReference type="InterPro" id="IPR008042">
    <property type="entry name" value="Retrotrans_Pao"/>
</dbReference>
<proteinExistence type="predicted"/>
<organism evidence="3 4">
    <name type="scientific">Trichonephila clavata</name>
    <name type="common">Joro spider</name>
    <name type="synonym">Nephila clavata</name>
    <dbReference type="NCBI Taxonomy" id="2740835"/>
    <lineage>
        <taxon>Eukaryota</taxon>
        <taxon>Metazoa</taxon>
        <taxon>Ecdysozoa</taxon>
        <taxon>Arthropoda</taxon>
        <taxon>Chelicerata</taxon>
        <taxon>Arachnida</taxon>
        <taxon>Araneae</taxon>
        <taxon>Araneomorphae</taxon>
        <taxon>Entelegynae</taxon>
        <taxon>Araneoidea</taxon>
        <taxon>Nephilidae</taxon>
        <taxon>Trichonephila</taxon>
    </lineage>
</organism>
<dbReference type="GO" id="GO:0003964">
    <property type="term" value="F:RNA-directed DNA polymerase activity"/>
    <property type="evidence" value="ECO:0007669"/>
    <property type="project" value="UniProtKB-KW"/>
</dbReference>
<feature type="chain" id="PRO_5036596911" evidence="1">
    <location>
        <begin position="23"/>
        <end position="316"/>
    </location>
</feature>
<sequence>MVYRHCRFVFGVCSSLFLLVASLNHLLERSSLEYTEIISKLKHSFYVDNCVSGVFTEQEVGNFISSAKNVLSKGCFNLRNWESNGIGPGVSKCTGDTDLLGIIWNLDRDTLRYSVINKIPQNKGNTTKRTILSFVQQFYDPIGILSAATLLPKIWLQEAWKTKLAWDDLLPPEVYNRFSRWLLEVACLSKIEIPRYIIVSGKSELHVFVDAPKNAYAACIFVRLVAWIKRFIVKCRKSPEDRNGGEISNSEFKNAEKILIRTVQRECFSEPKNVPIINVVKDNEGLLRVKTKITYRKDDPCFLTPILRPENCALTT</sequence>
<comment type="caution">
    <text evidence="3">The sequence shown here is derived from an EMBL/GenBank/DDBJ whole genome shotgun (WGS) entry which is preliminary data.</text>
</comment>
<dbReference type="AlphaFoldDB" id="A0A8X6J872"/>
<dbReference type="EMBL" id="BMAO01034256">
    <property type="protein sequence ID" value="GFQ95143.1"/>
    <property type="molecule type" value="Genomic_DNA"/>
</dbReference>
<keyword evidence="3" id="KW-0695">RNA-directed DNA polymerase</keyword>
<dbReference type="OrthoDB" id="416987at2759"/>
<keyword evidence="3" id="KW-0808">Transferase</keyword>
<evidence type="ECO:0000313" key="3">
    <source>
        <dbReference type="EMBL" id="GFQ96015.1"/>
    </source>
</evidence>
<evidence type="ECO:0000313" key="2">
    <source>
        <dbReference type="EMBL" id="GFQ95143.1"/>
    </source>
</evidence>
<accession>A0A8X6J872</accession>
<reference evidence="3" key="1">
    <citation type="submission" date="2020-07" db="EMBL/GenBank/DDBJ databases">
        <title>Multicomponent nature underlies the extraordinary mechanical properties of spider dragline silk.</title>
        <authorList>
            <person name="Kono N."/>
            <person name="Nakamura H."/>
            <person name="Mori M."/>
            <person name="Yoshida Y."/>
            <person name="Ohtoshi R."/>
            <person name="Malay A.D."/>
            <person name="Moran D.A.P."/>
            <person name="Tomita M."/>
            <person name="Numata K."/>
            <person name="Arakawa K."/>
        </authorList>
    </citation>
    <scope>NUCLEOTIDE SEQUENCE</scope>
</reference>
<dbReference type="EMBL" id="BMAO01024534">
    <property type="protein sequence ID" value="GFQ96015.1"/>
    <property type="molecule type" value="Genomic_DNA"/>
</dbReference>
<name>A0A8X6J872_TRICU</name>
<dbReference type="PANTHER" id="PTHR47331">
    <property type="entry name" value="PHD-TYPE DOMAIN-CONTAINING PROTEIN"/>
    <property type="match status" value="1"/>
</dbReference>
<keyword evidence="4" id="KW-1185">Reference proteome</keyword>
<evidence type="ECO:0000256" key="1">
    <source>
        <dbReference type="SAM" id="SignalP"/>
    </source>
</evidence>
<keyword evidence="3" id="KW-0548">Nucleotidyltransferase</keyword>
<dbReference type="Proteomes" id="UP000887116">
    <property type="component" value="Unassembled WGS sequence"/>
</dbReference>